<evidence type="ECO:0000256" key="3">
    <source>
        <dbReference type="ARBA" id="ARBA00022946"/>
    </source>
</evidence>
<organism evidence="7 8">
    <name type="scientific">Candidula unifasciata</name>
    <dbReference type="NCBI Taxonomy" id="100452"/>
    <lineage>
        <taxon>Eukaryota</taxon>
        <taxon>Metazoa</taxon>
        <taxon>Spiralia</taxon>
        <taxon>Lophotrochozoa</taxon>
        <taxon>Mollusca</taxon>
        <taxon>Gastropoda</taxon>
        <taxon>Heterobranchia</taxon>
        <taxon>Euthyneura</taxon>
        <taxon>Panpulmonata</taxon>
        <taxon>Eupulmonata</taxon>
        <taxon>Stylommatophora</taxon>
        <taxon>Helicina</taxon>
        <taxon>Helicoidea</taxon>
        <taxon>Geomitridae</taxon>
        <taxon>Candidula</taxon>
    </lineage>
</organism>
<dbReference type="EMBL" id="CAJHNH020005824">
    <property type="protein sequence ID" value="CAG5133010.1"/>
    <property type="molecule type" value="Genomic_DNA"/>
</dbReference>
<comment type="similarity">
    <text evidence="6">Belongs to the Smac/DIABLO protein family.</text>
</comment>
<dbReference type="Gene3D" id="1.20.58.70">
    <property type="match status" value="1"/>
</dbReference>
<evidence type="ECO:0000313" key="7">
    <source>
        <dbReference type="EMBL" id="CAG5133010.1"/>
    </source>
</evidence>
<sequence>MFSLFSNLYWPAFANMNRFRSIRHPVAKYVQLLSFGGAQTLLAQPFMYTESKEATRSENSHHLPNRPVYSSSSEALTFEPDDPRLRSSECLKNAAGLAVDSTSAILSQTVYTVINIEEQYVELVNRLILLLELQLQVLGLGAEEEKVADLILQTRHEISQVYKRKQDLVILFDSVEKLAVTTAEVAFAAGATYASTSIGERLYSAVREIQQLRATSDEADKNLRSVEVQSIEVMTKHEQNKEVHDRANKT</sequence>
<comment type="caution">
    <text evidence="7">The sequence shown here is derived from an EMBL/GenBank/DDBJ whole genome shotgun (WGS) entry which is preliminary data.</text>
</comment>
<dbReference type="Proteomes" id="UP000678393">
    <property type="component" value="Unassembled WGS sequence"/>
</dbReference>
<keyword evidence="3" id="KW-0809">Transit peptide</keyword>
<dbReference type="InterPro" id="IPR009062">
    <property type="entry name" value="Smac/DIABLO-like_sf"/>
</dbReference>
<gene>
    <name evidence="7" type="ORF">CUNI_LOCUS18568</name>
</gene>
<proteinExistence type="inferred from homology"/>
<dbReference type="GO" id="GO:0051402">
    <property type="term" value="P:neuron apoptotic process"/>
    <property type="evidence" value="ECO:0007669"/>
    <property type="project" value="TreeGrafter"/>
</dbReference>
<evidence type="ECO:0000256" key="6">
    <source>
        <dbReference type="ARBA" id="ARBA00046319"/>
    </source>
</evidence>
<dbReference type="Pfam" id="PF09057">
    <property type="entry name" value="Smac_DIABLO"/>
    <property type="match status" value="1"/>
</dbReference>
<evidence type="ECO:0000256" key="2">
    <source>
        <dbReference type="ARBA" id="ARBA00022703"/>
    </source>
</evidence>
<comment type="subcellular location">
    <subcellularLocation>
        <location evidence="1">Mitochondrion</location>
    </subcellularLocation>
</comment>
<keyword evidence="2" id="KW-0053">Apoptosis</keyword>
<dbReference type="OrthoDB" id="6153032at2759"/>
<keyword evidence="4" id="KW-0496">Mitochondrion</keyword>
<dbReference type="AlphaFoldDB" id="A0A8S3ZY96"/>
<evidence type="ECO:0000313" key="8">
    <source>
        <dbReference type="Proteomes" id="UP000678393"/>
    </source>
</evidence>
<reference evidence="7" key="1">
    <citation type="submission" date="2021-04" db="EMBL/GenBank/DDBJ databases">
        <authorList>
            <consortium name="Molecular Ecology Group"/>
        </authorList>
    </citation>
    <scope>NUCLEOTIDE SEQUENCE</scope>
</reference>
<dbReference type="PANTHER" id="PTHR32247:SF3">
    <property type="entry name" value="DIABLO IAP-BINDING MITOCHONDRIAL PROTEIN"/>
    <property type="match status" value="1"/>
</dbReference>
<protein>
    <recommendedName>
        <fullName evidence="5">Direct IAP-binding protein with low pI</fullName>
    </recommendedName>
</protein>
<dbReference type="SUPFAM" id="SSF46984">
    <property type="entry name" value="Smac/diablo"/>
    <property type="match status" value="1"/>
</dbReference>
<evidence type="ECO:0000256" key="4">
    <source>
        <dbReference type="ARBA" id="ARBA00023128"/>
    </source>
</evidence>
<dbReference type="GO" id="GO:0005739">
    <property type="term" value="C:mitochondrion"/>
    <property type="evidence" value="ECO:0007669"/>
    <property type="project" value="UniProtKB-SubCell"/>
</dbReference>
<dbReference type="InterPro" id="IPR015142">
    <property type="entry name" value="Smac_DIABLO"/>
</dbReference>
<dbReference type="PANTHER" id="PTHR32247">
    <property type="entry name" value="DIABLO HOMOLOG, MITOCHONDRIAL"/>
    <property type="match status" value="1"/>
</dbReference>
<keyword evidence="8" id="KW-1185">Reference proteome</keyword>
<dbReference type="GO" id="GO:0008631">
    <property type="term" value="P:intrinsic apoptotic signaling pathway in response to oxidative stress"/>
    <property type="evidence" value="ECO:0007669"/>
    <property type="project" value="TreeGrafter"/>
</dbReference>
<name>A0A8S3ZY96_9EUPU</name>
<evidence type="ECO:0000256" key="5">
    <source>
        <dbReference type="ARBA" id="ARBA00033049"/>
    </source>
</evidence>
<accession>A0A8S3ZY96</accession>
<evidence type="ECO:0000256" key="1">
    <source>
        <dbReference type="ARBA" id="ARBA00004173"/>
    </source>
</evidence>